<sequence>MPPIQFKLTSANGVTRLATFNDTPTWDALAAKLQSLFTIPVGSVAVSYVDDECDEITLSSQEELDDYYAFAYKGGLIKFAVVDLLSTQDVTLKSSAIQPALDQDASSNDHFELLDDDWQNSPKLVPEAIVPHENEHIHLNHSIELLGGDFSGLEVTSPAFSFEDDTPTPSSTVSKGKSKAMPTDVDEAIPERHDLSRETSSPAGGVPLSAYSDDLVPEPLAQSTPKAPTVSVNPTQPTDSVTEDPPLPHLDPLPSSATLSNDIAVLINSFTQAIHGHPELSEGIRNILRNVTNGTYWQAHRERLSRAAHDLQDDSARSDSEAEASRRLVDSINHMMRSFSVNMIFKNMNLQPSSNTEEATEPNPTDTPNVPESADQRCSETRDADQPPEQTRLHSVPWYNQMNGTHSHHPGQPMWGHSLRQHHFAWPRFPPPQMSPTGMPQPPPPPPPPGFGLYGIPPPPPPPPPSFGMGNVPPPPPFGVHHAVPITIQPFPQGHSAAASEEVNRNHSASRENLPQTYTVGSSGDQVPDVPQTREALRANVEDAKRAYKAQKDLYRTNRQSLRRKSNRSLNLEQDLSSNSQIPVHATSAAEPVWVTPLANTSRRHNTHIGHVHRSEDQRLRSVNRVTRRLADMGFTNTSYPALPGMVHECTPDNGFSSKEAEDDILTTLLEGLLAATPASAPNRHLDPPGGWPAQGHDALD</sequence>
<evidence type="ECO:0000313" key="3">
    <source>
        <dbReference type="EMBL" id="PPQ99571.1"/>
    </source>
</evidence>
<keyword evidence="4" id="KW-1185">Reference proteome</keyword>
<dbReference type="InParanoid" id="A0A409Y9M2"/>
<feature type="compositionally biased region" description="Polar residues" evidence="1">
    <location>
        <begin position="568"/>
        <end position="577"/>
    </location>
</feature>
<dbReference type="SUPFAM" id="SSF54277">
    <property type="entry name" value="CAD &amp; PB1 domains"/>
    <property type="match status" value="1"/>
</dbReference>
<accession>A0A409Y9M2</accession>
<organism evidence="3 4">
    <name type="scientific">Panaeolus cyanescens</name>
    <dbReference type="NCBI Taxonomy" id="181874"/>
    <lineage>
        <taxon>Eukaryota</taxon>
        <taxon>Fungi</taxon>
        <taxon>Dikarya</taxon>
        <taxon>Basidiomycota</taxon>
        <taxon>Agaricomycotina</taxon>
        <taxon>Agaricomycetes</taxon>
        <taxon>Agaricomycetidae</taxon>
        <taxon>Agaricales</taxon>
        <taxon>Agaricineae</taxon>
        <taxon>Galeropsidaceae</taxon>
        <taxon>Panaeolus</taxon>
    </lineage>
</organism>
<feature type="region of interest" description="Disordered" evidence="1">
    <location>
        <begin position="679"/>
        <end position="701"/>
    </location>
</feature>
<dbReference type="SMART" id="SM00666">
    <property type="entry name" value="PB1"/>
    <property type="match status" value="1"/>
</dbReference>
<dbReference type="EMBL" id="NHTK01001354">
    <property type="protein sequence ID" value="PPQ99571.1"/>
    <property type="molecule type" value="Genomic_DNA"/>
</dbReference>
<proteinExistence type="predicted"/>
<evidence type="ECO:0000256" key="1">
    <source>
        <dbReference type="SAM" id="MobiDB-lite"/>
    </source>
</evidence>
<dbReference type="Proteomes" id="UP000284842">
    <property type="component" value="Unassembled WGS sequence"/>
</dbReference>
<feature type="region of interest" description="Disordered" evidence="1">
    <location>
        <begin position="352"/>
        <end position="390"/>
    </location>
</feature>
<feature type="compositionally biased region" description="Basic and acidic residues" evidence="1">
    <location>
        <begin position="374"/>
        <end position="385"/>
    </location>
</feature>
<comment type="caution">
    <text evidence="3">The sequence shown here is derived from an EMBL/GenBank/DDBJ whole genome shotgun (WGS) entry which is preliminary data.</text>
</comment>
<dbReference type="STRING" id="181874.A0A409Y9M2"/>
<feature type="region of interest" description="Disordered" evidence="1">
    <location>
        <begin position="556"/>
        <end position="577"/>
    </location>
</feature>
<feature type="region of interest" description="Disordered" evidence="1">
    <location>
        <begin position="430"/>
        <end position="450"/>
    </location>
</feature>
<protein>
    <recommendedName>
        <fullName evidence="2">PB1 domain-containing protein</fullName>
    </recommendedName>
</protein>
<dbReference type="Gene3D" id="3.10.20.90">
    <property type="entry name" value="Phosphatidylinositol 3-kinase Catalytic Subunit, Chain A, domain 1"/>
    <property type="match status" value="1"/>
</dbReference>
<dbReference type="InterPro" id="IPR000270">
    <property type="entry name" value="PB1_dom"/>
</dbReference>
<evidence type="ECO:0000259" key="2">
    <source>
        <dbReference type="SMART" id="SM00666"/>
    </source>
</evidence>
<reference evidence="3 4" key="1">
    <citation type="journal article" date="2018" name="Evol. Lett.">
        <title>Horizontal gene cluster transfer increased hallucinogenic mushroom diversity.</title>
        <authorList>
            <person name="Reynolds H.T."/>
            <person name="Vijayakumar V."/>
            <person name="Gluck-Thaler E."/>
            <person name="Korotkin H.B."/>
            <person name="Matheny P.B."/>
            <person name="Slot J.C."/>
        </authorList>
    </citation>
    <scope>NUCLEOTIDE SEQUENCE [LARGE SCALE GENOMIC DNA]</scope>
    <source>
        <strain evidence="3 4">2629</strain>
    </source>
</reference>
<dbReference type="OrthoDB" id="661148at2759"/>
<feature type="compositionally biased region" description="Polar residues" evidence="1">
    <location>
        <begin position="221"/>
        <end position="240"/>
    </location>
</feature>
<feature type="region of interest" description="Disordered" evidence="1">
    <location>
        <begin position="158"/>
        <end position="255"/>
    </location>
</feature>
<evidence type="ECO:0000313" key="4">
    <source>
        <dbReference type="Proteomes" id="UP000284842"/>
    </source>
</evidence>
<gene>
    <name evidence="3" type="ORF">CVT24_005359</name>
</gene>
<feature type="domain" description="PB1" evidence="2">
    <location>
        <begin position="3"/>
        <end position="84"/>
    </location>
</feature>
<feature type="compositionally biased region" description="Polar residues" evidence="1">
    <location>
        <begin position="352"/>
        <end position="370"/>
    </location>
</feature>
<name>A0A409Y9M2_9AGAR</name>
<dbReference type="AlphaFoldDB" id="A0A409Y9M2"/>
<dbReference type="Pfam" id="PF00564">
    <property type="entry name" value="PB1"/>
    <property type="match status" value="1"/>
</dbReference>